<dbReference type="Pfam" id="PF13439">
    <property type="entry name" value="Glyco_transf_4"/>
    <property type="match status" value="1"/>
</dbReference>
<dbReference type="GO" id="GO:0016757">
    <property type="term" value="F:glycosyltransferase activity"/>
    <property type="evidence" value="ECO:0007669"/>
    <property type="project" value="InterPro"/>
</dbReference>
<gene>
    <name evidence="3" type="ORF">SAMN02910414_01539</name>
</gene>
<evidence type="ECO:0000259" key="2">
    <source>
        <dbReference type="Pfam" id="PF13439"/>
    </source>
</evidence>
<dbReference type="RefSeq" id="WP_074717717.1">
    <property type="nucleotide sequence ID" value="NZ_FNPG01000017.1"/>
</dbReference>
<evidence type="ECO:0000313" key="3">
    <source>
        <dbReference type="EMBL" id="SDY42375.1"/>
    </source>
</evidence>
<evidence type="ECO:0000259" key="1">
    <source>
        <dbReference type="Pfam" id="PF00534"/>
    </source>
</evidence>
<dbReference type="PANTHER" id="PTHR12526:SF630">
    <property type="entry name" value="GLYCOSYLTRANSFERASE"/>
    <property type="match status" value="1"/>
</dbReference>
<proteinExistence type="predicted"/>
<dbReference type="SUPFAM" id="SSF53756">
    <property type="entry name" value="UDP-Glycosyltransferase/glycogen phosphorylase"/>
    <property type="match status" value="1"/>
</dbReference>
<dbReference type="Gene3D" id="3.40.50.2000">
    <property type="entry name" value="Glycogen Phosphorylase B"/>
    <property type="match status" value="2"/>
</dbReference>
<dbReference type="OrthoDB" id="9806653at2"/>
<dbReference type="Pfam" id="PF00534">
    <property type="entry name" value="Glycos_transf_1"/>
    <property type="match status" value="1"/>
</dbReference>
<dbReference type="EMBL" id="FNPG01000017">
    <property type="protein sequence ID" value="SDY42375.1"/>
    <property type="molecule type" value="Genomic_DNA"/>
</dbReference>
<dbReference type="STRING" id="1122142.SAMN02910414_01539"/>
<evidence type="ECO:0000313" key="4">
    <source>
        <dbReference type="Proteomes" id="UP000183918"/>
    </source>
</evidence>
<organism evidence="3 4">
    <name type="scientific">Lachnobacterium bovis DSM 14045</name>
    <dbReference type="NCBI Taxonomy" id="1122142"/>
    <lineage>
        <taxon>Bacteria</taxon>
        <taxon>Bacillati</taxon>
        <taxon>Bacillota</taxon>
        <taxon>Clostridia</taxon>
        <taxon>Lachnospirales</taxon>
        <taxon>Lachnospiraceae</taxon>
        <taxon>Lachnobacterium</taxon>
    </lineage>
</organism>
<dbReference type="AlphaFoldDB" id="A0A1H3JS85"/>
<feature type="domain" description="Glycosyl transferase family 1" evidence="1">
    <location>
        <begin position="201"/>
        <end position="361"/>
    </location>
</feature>
<feature type="domain" description="Glycosyltransferase subfamily 4-like N-terminal" evidence="2">
    <location>
        <begin position="25"/>
        <end position="183"/>
    </location>
</feature>
<keyword evidence="3" id="KW-0808">Transferase</keyword>
<dbReference type="PANTHER" id="PTHR12526">
    <property type="entry name" value="GLYCOSYLTRANSFERASE"/>
    <property type="match status" value="1"/>
</dbReference>
<dbReference type="InterPro" id="IPR001296">
    <property type="entry name" value="Glyco_trans_1"/>
</dbReference>
<accession>A0A1H3JS85</accession>
<dbReference type="InterPro" id="IPR028098">
    <property type="entry name" value="Glyco_trans_4-like_N"/>
</dbReference>
<dbReference type="Proteomes" id="UP000183918">
    <property type="component" value="Unassembled WGS sequence"/>
</dbReference>
<keyword evidence="4" id="KW-1185">Reference proteome</keyword>
<reference evidence="3 4" key="1">
    <citation type="submission" date="2016-10" db="EMBL/GenBank/DDBJ databases">
        <authorList>
            <person name="de Groot N.N."/>
        </authorList>
    </citation>
    <scope>NUCLEOTIDE SEQUENCE [LARGE SCALE GENOMIC DNA]</scope>
    <source>
        <strain evidence="3 4">DSM 14045</strain>
    </source>
</reference>
<sequence>MKRVLMVSTAASMIEQFNLPNIKLLKKIGYEVDVACNFEEGNTCTSDIINDLKTKLEELGVRYFQIDFSRKSKNFKQHKIARKQLAELLDNNKYCFIHTHTPVASALVRLEAKKRNIKVIYTAHGYSFEYGDEVHQEKISGSWMFFKIEKYLSKYTDTIININEEDYKLSKDKFKPQHIEYIHGVGVDVKGIDKIKVDLNKKRSSLGVHEDELIFLSVGELRSSKNHIRVIEALGSLKYELKFKYFICGIGDQEEVLKDYIKQQELDGKVILLGYRTDIIELCKTCDLFIFPSLREGLPVSLMEAMACDVPIICSNVRGNVDLIKDSRFYFNPLSYLDIKKAILTAVDLSKEEYRMYLKKNYETVKNCDINEINKKMEEIYNRVGESINE</sequence>
<protein>
    <submittedName>
        <fullName evidence="3">Glycosyltransferase involved in cell wall bisynthesis</fullName>
    </submittedName>
</protein>
<name>A0A1H3JS85_9FIRM</name>